<organism evidence="1 2">
    <name type="scientific">Pseudoalteromonas piscicida</name>
    <dbReference type="NCBI Taxonomy" id="43662"/>
    <lineage>
        <taxon>Bacteria</taxon>
        <taxon>Pseudomonadati</taxon>
        <taxon>Pseudomonadota</taxon>
        <taxon>Gammaproteobacteria</taxon>
        <taxon>Alteromonadales</taxon>
        <taxon>Pseudoalteromonadaceae</taxon>
        <taxon>Pseudoalteromonas</taxon>
    </lineage>
</organism>
<gene>
    <name evidence="1" type="ORF">CEX98_17595</name>
</gene>
<dbReference type="AlphaFoldDB" id="A0A2A5JM80"/>
<protein>
    <submittedName>
        <fullName evidence="1">Uncharacterized protein</fullName>
    </submittedName>
</protein>
<evidence type="ECO:0000313" key="1">
    <source>
        <dbReference type="EMBL" id="PCK30439.1"/>
    </source>
</evidence>
<accession>A0A2A5JM80</accession>
<name>A0A2A5JM80_PSEO7</name>
<proteinExistence type="predicted"/>
<comment type="caution">
    <text evidence="1">The sequence shown here is derived from an EMBL/GenBank/DDBJ whole genome shotgun (WGS) entry which is preliminary data.</text>
</comment>
<dbReference type="RefSeq" id="WP_099643331.1">
    <property type="nucleotide sequence ID" value="NZ_NKHF01000084.1"/>
</dbReference>
<evidence type="ECO:0000313" key="2">
    <source>
        <dbReference type="Proteomes" id="UP000228621"/>
    </source>
</evidence>
<dbReference type="Proteomes" id="UP000228621">
    <property type="component" value="Unassembled WGS sequence"/>
</dbReference>
<keyword evidence="2" id="KW-1185">Reference proteome</keyword>
<dbReference type="EMBL" id="NKHF01000084">
    <property type="protein sequence ID" value="PCK30439.1"/>
    <property type="molecule type" value="Genomic_DNA"/>
</dbReference>
<sequence length="139" mass="15620">MQLTNSIFSAPIAPDCDIYTQFLHAVNTAARTSGLTRQGIADRMNQALKTNEVVITEAKLNKYLSPATEVFLPAHYLPALLWAIRNVEPVNVMLSPIMFKAFDQRAQLLQRHAELEVQKQTLAQTQQEILESLSIPDED</sequence>
<reference evidence="2" key="1">
    <citation type="journal article" date="2019" name="Genome Announc.">
        <title>Draft Genome Sequence of Pseudoalteromonas piscicida Strain 36Y ROTHPW, an Hypersaline Seawater Isolate from the South Coast of Sonora, Mexico.</title>
        <authorList>
            <person name="Sanchez-Diaz R."/>
            <person name="Molina-Garza Z.J."/>
            <person name="Cruz-Suarez L.E."/>
            <person name="Selvin J."/>
            <person name="Kiran G.S."/>
            <person name="Ibarra-Gamez J.C."/>
            <person name="Gomez-Gil B."/>
            <person name="Galaviz-Silva L."/>
        </authorList>
    </citation>
    <scope>NUCLEOTIDE SEQUENCE [LARGE SCALE GENOMIC DNA]</scope>
    <source>
        <strain evidence="2">36Y_RITHPW</strain>
    </source>
</reference>
<dbReference type="OrthoDB" id="6292794at2"/>